<dbReference type="Proteomes" id="UP000823401">
    <property type="component" value="Unassembled WGS sequence"/>
</dbReference>
<name>A0ABS0LGJ8_9LACT</name>
<evidence type="ECO:0000313" key="3">
    <source>
        <dbReference type="Proteomes" id="UP000823401"/>
    </source>
</evidence>
<evidence type="ECO:0000313" key="2">
    <source>
        <dbReference type="EMBL" id="MBG9977402.1"/>
    </source>
</evidence>
<evidence type="ECO:0000259" key="1">
    <source>
        <dbReference type="Pfam" id="PF07687"/>
    </source>
</evidence>
<sequence length="399" mass="44107">MLENMTYNLEDSFDEAKAMFRYLHQNPELSFQEHQTRAFIVDQLLQYGYENIKTNVGGGGIVAKLVGSQEGPTIAFRADFDALAITEETDLMYKSKTKGVMHACGHDAHTTMLLTAAKHLIDIQSEIKGTIIFVFQHAEEVKPGGAKSIMESGELDDVEAIYGIHVRGDLPYDGVVEYCHGYALAASDSFSIRVQGNGGHAATPHVTVDSTVVAAFIIQQLQTIISRNKNPLDSGVLTVANFHAGTGGDNIISDYANISGTVRTYNPSLRTLIKQRIYEVAEQVASAHGAVVKIDYIDGYPPLFNHQNETNLLSEVFTEQFSESNVVETPPRMGGEDFAYYVEKIPGSFYYIRAGAHTTENYPHHHPKFQLDERCILTGVQSIFGLVNHYCYAKKGVLK</sequence>
<dbReference type="PIRSF" id="PIRSF005962">
    <property type="entry name" value="Pept_M20D_amidohydro"/>
    <property type="match status" value="1"/>
</dbReference>
<dbReference type="InterPro" id="IPR036264">
    <property type="entry name" value="Bact_exopeptidase_dim_dom"/>
</dbReference>
<gene>
    <name evidence="2" type="ORF">HYQ42_01275</name>
</gene>
<accession>A0ABS0LGJ8</accession>
<dbReference type="InterPro" id="IPR017439">
    <property type="entry name" value="Amidohydrolase"/>
</dbReference>
<organism evidence="2 3">
    <name type="scientific">Ruoffia tabacinasalis</name>
    <dbReference type="NCBI Taxonomy" id="87458"/>
    <lineage>
        <taxon>Bacteria</taxon>
        <taxon>Bacillati</taxon>
        <taxon>Bacillota</taxon>
        <taxon>Bacilli</taxon>
        <taxon>Lactobacillales</taxon>
        <taxon>Aerococcaceae</taxon>
        <taxon>Ruoffia</taxon>
    </lineage>
</organism>
<proteinExistence type="predicted"/>
<protein>
    <submittedName>
        <fullName evidence="2">Amidohydrolase</fullName>
    </submittedName>
</protein>
<feature type="domain" description="Peptidase M20 dimerisation" evidence="1">
    <location>
        <begin position="188"/>
        <end position="285"/>
    </location>
</feature>
<dbReference type="PANTHER" id="PTHR11014:SF63">
    <property type="entry name" value="METALLOPEPTIDASE, PUTATIVE (AFU_ORTHOLOGUE AFUA_6G09600)-RELATED"/>
    <property type="match status" value="1"/>
</dbReference>
<dbReference type="Pfam" id="PF07687">
    <property type="entry name" value="M20_dimer"/>
    <property type="match status" value="1"/>
</dbReference>
<dbReference type="EMBL" id="JACCEL010000002">
    <property type="protein sequence ID" value="MBG9977402.1"/>
    <property type="molecule type" value="Genomic_DNA"/>
</dbReference>
<dbReference type="InterPro" id="IPR002933">
    <property type="entry name" value="Peptidase_M20"/>
</dbReference>
<keyword evidence="3" id="KW-1185">Reference proteome</keyword>
<reference evidence="2 3" key="1">
    <citation type="submission" date="2020-07" db="EMBL/GenBank/DDBJ databases">
        <title>Facklamia lactis sp. nov., isolated from raw milk.</title>
        <authorList>
            <person name="Doll E.V."/>
            <person name="Huptas C."/>
            <person name="Staib L."/>
            <person name="Wenning M."/>
            <person name="Scherer S."/>
        </authorList>
    </citation>
    <scope>NUCLEOTIDE SEQUENCE [LARGE SCALE GENOMIC DNA]</scope>
    <source>
        <strain evidence="2 3">DSM 104272</strain>
    </source>
</reference>
<dbReference type="InterPro" id="IPR011650">
    <property type="entry name" value="Peptidase_M20_dimer"/>
</dbReference>
<dbReference type="SUPFAM" id="SSF53187">
    <property type="entry name" value="Zn-dependent exopeptidases"/>
    <property type="match status" value="1"/>
</dbReference>
<dbReference type="Pfam" id="PF01546">
    <property type="entry name" value="Peptidase_M20"/>
    <property type="match status" value="1"/>
</dbReference>
<dbReference type="Gene3D" id="3.30.70.360">
    <property type="match status" value="1"/>
</dbReference>
<dbReference type="NCBIfam" id="TIGR01891">
    <property type="entry name" value="amidohydrolases"/>
    <property type="match status" value="1"/>
</dbReference>
<dbReference type="SUPFAM" id="SSF55031">
    <property type="entry name" value="Bacterial exopeptidase dimerisation domain"/>
    <property type="match status" value="1"/>
</dbReference>
<comment type="caution">
    <text evidence="2">The sequence shown here is derived from an EMBL/GenBank/DDBJ whole genome shotgun (WGS) entry which is preliminary data.</text>
</comment>
<dbReference type="PANTHER" id="PTHR11014">
    <property type="entry name" value="PEPTIDASE M20 FAMILY MEMBER"/>
    <property type="match status" value="1"/>
</dbReference>
<dbReference type="Gene3D" id="3.40.630.10">
    <property type="entry name" value="Zn peptidases"/>
    <property type="match status" value="1"/>
</dbReference>